<keyword evidence="2" id="KW-0813">Transport</keyword>
<keyword evidence="4 7" id="KW-1015">Disulfide bond</keyword>
<reference evidence="9 10" key="1">
    <citation type="submission" date="2019-01" db="EMBL/GenBank/DDBJ databases">
        <authorList>
            <consortium name="Pathogen Informatics"/>
        </authorList>
    </citation>
    <scope>NUCLEOTIDE SEQUENCE [LARGE SCALE GENOMIC DNA]</scope>
    <source>
        <strain evidence="9 10">NCTC10168</strain>
    </source>
</reference>
<feature type="disulfide bond" description="Redox-active" evidence="7">
    <location>
        <begin position="31"/>
        <end position="34"/>
    </location>
</feature>
<dbReference type="PROSITE" id="PS51352">
    <property type="entry name" value="THIOREDOXIN_2"/>
    <property type="match status" value="1"/>
</dbReference>
<sequence>MFQEINTDEFKQNVLPNNKGKFILVFHALWCPPCRQFKNPLTELAEKDGVQVYRINVDENPSLAAEYRVSSIPAWFIYNNGEVAYNGGGYLPYEEIKKVFDSVK</sequence>
<evidence type="ECO:0000256" key="5">
    <source>
        <dbReference type="ARBA" id="ARBA00023284"/>
    </source>
</evidence>
<dbReference type="Proteomes" id="UP000290243">
    <property type="component" value="Chromosome"/>
</dbReference>
<evidence type="ECO:0000256" key="4">
    <source>
        <dbReference type="ARBA" id="ARBA00023157"/>
    </source>
</evidence>
<dbReference type="InterPro" id="IPR036249">
    <property type="entry name" value="Thioredoxin-like_sf"/>
</dbReference>
<keyword evidence="5 7" id="KW-0676">Redox-active center</keyword>
<dbReference type="GO" id="GO:0045454">
    <property type="term" value="P:cell redox homeostasis"/>
    <property type="evidence" value="ECO:0007669"/>
    <property type="project" value="TreeGrafter"/>
</dbReference>
<accession>A0A449B4B4</accession>
<dbReference type="InterPro" id="IPR005746">
    <property type="entry name" value="Thioredoxin"/>
</dbReference>
<dbReference type="Gene3D" id="3.40.30.10">
    <property type="entry name" value="Glutaredoxin"/>
    <property type="match status" value="1"/>
</dbReference>
<organism evidence="9 10">
    <name type="scientific">Mycoplasmopsis maculosa</name>
    <dbReference type="NCBI Taxonomy" id="114885"/>
    <lineage>
        <taxon>Bacteria</taxon>
        <taxon>Bacillati</taxon>
        <taxon>Mycoplasmatota</taxon>
        <taxon>Mycoplasmoidales</taxon>
        <taxon>Metamycoplasmataceae</taxon>
        <taxon>Mycoplasmopsis</taxon>
    </lineage>
</organism>
<dbReference type="PIRSF" id="PIRSF000077">
    <property type="entry name" value="Thioredoxin"/>
    <property type="match status" value="1"/>
</dbReference>
<evidence type="ECO:0000256" key="2">
    <source>
        <dbReference type="ARBA" id="ARBA00022448"/>
    </source>
</evidence>
<dbReference type="EMBL" id="LR215037">
    <property type="protein sequence ID" value="VEU75416.1"/>
    <property type="molecule type" value="Genomic_DNA"/>
</dbReference>
<evidence type="ECO:0000259" key="8">
    <source>
        <dbReference type="PROSITE" id="PS51352"/>
    </source>
</evidence>
<dbReference type="PROSITE" id="PS00194">
    <property type="entry name" value="THIOREDOXIN_1"/>
    <property type="match status" value="1"/>
</dbReference>
<gene>
    <name evidence="9" type="primary">MCYN0819</name>
    <name evidence="9" type="ORF">NCTC10168_00336</name>
</gene>
<proteinExistence type="inferred from homology"/>
<comment type="similarity">
    <text evidence="1 6">Belongs to the thioredoxin family.</text>
</comment>
<dbReference type="GO" id="GO:0015035">
    <property type="term" value="F:protein-disulfide reductase activity"/>
    <property type="evidence" value="ECO:0007669"/>
    <property type="project" value="InterPro"/>
</dbReference>
<dbReference type="SUPFAM" id="SSF52833">
    <property type="entry name" value="Thioredoxin-like"/>
    <property type="match status" value="1"/>
</dbReference>
<keyword evidence="3" id="KW-0249">Electron transport</keyword>
<dbReference type="Pfam" id="PF00085">
    <property type="entry name" value="Thioredoxin"/>
    <property type="match status" value="1"/>
</dbReference>
<feature type="domain" description="Thioredoxin" evidence="8">
    <location>
        <begin position="1"/>
        <end position="104"/>
    </location>
</feature>
<protein>
    <recommendedName>
        <fullName evidence="6">Thioredoxin</fullName>
    </recommendedName>
</protein>
<dbReference type="AlphaFoldDB" id="A0A449B4B4"/>
<dbReference type="InterPro" id="IPR013766">
    <property type="entry name" value="Thioredoxin_domain"/>
</dbReference>
<evidence type="ECO:0000256" key="3">
    <source>
        <dbReference type="ARBA" id="ARBA00022982"/>
    </source>
</evidence>
<dbReference type="CDD" id="cd02947">
    <property type="entry name" value="TRX_family"/>
    <property type="match status" value="1"/>
</dbReference>
<evidence type="ECO:0000256" key="1">
    <source>
        <dbReference type="ARBA" id="ARBA00008987"/>
    </source>
</evidence>
<evidence type="ECO:0000256" key="6">
    <source>
        <dbReference type="PIRNR" id="PIRNR000077"/>
    </source>
</evidence>
<evidence type="ECO:0000313" key="9">
    <source>
        <dbReference type="EMBL" id="VEU75416.1"/>
    </source>
</evidence>
<dbReference type="OrthoDB" id="9790390at2"/>
<dbReference type="PANTHER" id="PTHR45663:SF11">
    <property type="entry name" value="GEO12009P1"/>
    <property type="match status" value="1"/>
</dbReference>
<dbReference type="InterPro" id="IPR017937">
    <property type="entry name" value="Thioredoxin_CS"/>
</dbReference>
<evidence type="ECO:0000256" key="7">
    <source>
        <dbReference type="PIRSR" id="PIRSR000077-4"/>
    </source>
</evidence>
<dbReference type="RefSeq" id="WP_129646487.1">
    <property type="nucleotide sequence ID" value="NZ_LR215037.1"/>
</dbReference>
<name>A0A449B4B4_9BACT</name>
<keyword evidence="10" id="KW-1185">Reference proteome</keyword>
<dbReference type="GO" id="GO:0005829">
    <property type="term" value="C:cytosol"/>
    <property type="evidence" value="ECO:0007669"/>
    <property type="project" value="TreeGrafter"/>
</dbReference>
<dbReference type="PANTHER" id="PTHR45663">
    <property type="entry name" value="GEO12009P1"/>
    <property type="match status" value="1"/>
</dbReference>
<evidence type="ECO:0000313" key="10">
    <source>
        <dbReference type="Proteomes" id="UP000290243"/>
    </source>
</evidence>
<dbReference type="KEGG" id="mmau:NCTC10168_00336"/>